<dbReference type="SUPFAM" id="SSF50447">
    <property type="entry name" value="Translation proteins"/>
    <property type="match status" value="1"/>
</dbReference>
<dbReference type="OrthoDB" id="4928at2759"/>
<name>A0A0B2UPN9_TOXCA</name>
<dbReference type="InterPro" id="IPR015760">
    <property type="entry name" value="TIF_IF2"/>
</dbReference>
<dbReference type="Gene3D" id="3.40.50.10050">
    <property type="entry name" value="Translation initiation factor IF- 2, domain 3"/>
    <property type="match status" value="1"/>
</dbReference>
<evidence type="ECO:0000256" key="2">
    <source>
        <dbReference type="ARBA" id="ARBA00023134"/>
    </source>
</evidence>
<sequence length="103" mass="11494">MTQIRELLMPQPLRELRVKNAYEHFQFIKGAQGVKILAKGLEKALAGLPLFVANKEDELDVLKEESEAQLSKALMAIKKKPEGVYVQASTLGSLEALLEFLKV</sequence>
<dbReference type="PANTHER" id="PTHR43381:SF4">
    <property type="entry name" value="EUKARYOTIC TRANSLATION INITIATION FACTOR 5B"/>
    <property type="match status" value="1"/>
</dbReference>
<dbReference type="EMBL" id="JPKZ01022450">
    <property type="protein sequence ID" value="KHN71338.1"/>
    <property type="molecule type" value="Genomic_DNA"/>
</dbReference>
<dbReference type="GO" id="GO:0005739">
    <property type="term" value="C:mitochondrion"/>
    <property type="evidence" value="ECO:0007669"/>
    <property type="project" value="TreeGrafter"/>
</dbReference>
<dbReference type="STRING" id="6265.A0A0B2UPN9"/>
<proteinExistence type="predicted"/>
<keyword evidence="2" id="KW-0342">GTP-binding</keyword>
<evidence type="ECO:0000313" key="3">
    <source>
        <dbReference type="EMBL" id="KHN71338.1"/>
    </source>
</evidence>
<dbReference type="GO" id="GO:0003743">
    <property type="term" value="F:translation initiation factor activity"/>
    <property type="evidence" value="ECO:0007669"/>
    <property type="project" value="UniProtKB-KW"/>
</dbReference>
<protein>
    <submittedName>
        <fullName evidence="3">Eukaryotic translation initiation factor 5B</fullName>
    </submittedName>
</protein>
<gene>
    <name evidence="3" type="primary">EIF5B</name>
    <name evidence="3" type="ORF">Tcan_02356</name>
</gene>
<dbReference type="InterPro" id="IPR036925">
    <property type="entry name" value="TIF_IF2_dom3_sf"/>
</dbReference>
<dbReference type="SUPFAM" id="SSF52156">
    <property type="entry name" value="Initiation factor IF2/eIF5b, domain 3"/>
    <property type="match status" value="1"/>
</dbReference>
<keyword evidence="4" id="KW-1185">Reference proteome</keyword>
<dbReference type="AlphaFoldDB" id="A0A0B2UPN9"/>
<dbReference type="Gene3D" id="2.40.30.10">
    <property type="entry name" value="Translation factors"/>
    <property type="match status" value="1"/>
</dbReference>
<keyword evidence="3" id="KW-0396">Initiation factor</keyword>
<evidence type="ECO:0000256" key="1">
    <source>
        <dbReference type="ARBA" id="ARBA00022741"/>
    </source>
</evidence>
<keyword evidence="3" id="KW-0648">Protein biosynthesis</keyword>
<dbReference type="InterPro" id="IPR009000">
    <property type="entry name" value="Transl_B-barrel_sf"/>
</dbReference>
<dbReference type="Proteomes" id="UP000031036">
    <property type="component" value="Unassembled WGS sequence"/>
</dbReference>
<organism evidence="3 4">
    <name type="scientific">Toxocara canis</name>
    <name type="common">Canine roundworm</name>
    <dbReference type="NCBI Taxonomy" id="6265"/>
    <lineage>
        <taxon>Eukaryota</taxon>
        <taxon>Metazoa</taxon>
        <taxon>Ecdysozoa</taxon>
        <taxon>Nematoda</taxon>
        <taxon>Chromadorea</taxon>
        <taxon>Rhabditida</taxon>
        <taxon>Spirurina</taxon>
        <taxon>Ascaridomorpha</taxon>
        <taxon>Ascaridoidea</taxon>
        <taxon>Toxocaridae</taxon>
        <taxon>Toxocara</taxon>
    </lineage>
</organism>
<comment type="caution">
    <text evidence="3">The sequence shown here is derived from an EMBL/GenBank/DDBJ whole genome shotgun (WGS) entry which is preliminary data.</text>
</comment>
<keyword evidence="1" id="KW-0547">Nucleotide-binding</keyword>
<accession>A0A0B2UPN9</accession>
<dbReference type="PANTHER" id="PTHR43381">
    <property type="entry name" value="TRANSLATION INITIATION FACTOR IF-2-RELATED"/>
    <property type="match status" value="1"/>
</dbReference>
<dbReference type="GO" id="GO:0005525">
    <property type="term" value="F:GTP binding"/>
    <property type="evidence" value="ECO:0007669"/>
    <property type="project" value="UniProtKB-KW"/>
</dbReference>
<reference evidence="3 4" key="1">
    <citation type="submission" date="2014-11" db="EMBL/GenBank/DDBJ databases">
        <title>Genetic blueprint of the zoonotic pathogen Toxocara canis.</title>
        <authorList>
            <person name="Zhu X.-Q."/>
            <person name="Korhonen P.K."/>
            <person name="Cai H."/>
            <person name="Young N.D."/>
            <person name="Nejsum P."/>
            <person name="von Samson-Himmelstjerna G."/>
            <person name="Boag P.R."/>
            <person name="Tan P."/>
            <person name="Li Q."/>
            <person name="Min J."/>
            <person name="Yang Y."/>
            <person name="Wang X."/>
            <person name="Fang X."/>
            <person name="Hall R.S."/>
            <person name="Hofmann A."/>
            <person name="Sternberg P.W."/>
            <person name="Jex A.R."/>
            <person name="Gasser R.B."/>
        </authorList>
    </citation>
    <scope>NUCLEOTIDE SEQUENCE [LARGE SCALE GENOMIC DNA]</scope>
    <source>
        <strain evidence="3">PN_DK_2014</strain>
    </source>
</reference>
<evidence type="ECO:0000313" key="4">
    <source>
        <dbReference type="Proteomes" id="UP000031036"/>
    </source>
</evidence>